<evidence type="ECO:0000256" key="1">
    <source>
        <dbReference type="SAM" id="MobiDB-lite"/>
    </source>
</evidence>
<name>A0AAV3XV06_9GAST</name>
<feature type="region of interest" description="Disordered" evidence="1">
    <location>
        <begin position="56"/>
        <end position="78"/>
    </location>
</feature>
<accession>A0AAV3XV06</accession>
<proteinExistence type="predicted"/>
<sequence>MFIMFTDGSLDGGWGISQLVFNLQEHSFARSIMLRLSSPTRSKKFGISMTKFMSLPSTSPSSPAKNALFPGLPNTSSRMPESQNYFPAHRFPTTLGLAQRESPILFPPGLPLLRPNLTVFCDL</sequence>
<dbReference type="Proteomes" id="UP000735302">
    <property type="component" value="Unassembled WGS sequence"/>
</dbReference>
<protein>
    <submittedName>
        <fullName evidence="2">Uncharacterized protein</fullName>
    </submittedName>
</protein>
<reference evidence="2 3" key="1">
    <citation type="journal article" date="2021" name="Elife">
        <title>Chloroplast acquisition without the gene transfer in kleptoplastic sea slugs, Plakobranchus ocellatus.</title>
        <authorList>
            <person name="Maeda T."/>
            <person name="Takahashi S."/>
            <person name="Yoshida T."/>
            <person name="Shimamura S."/>
            <person name="Takaki Y."/>
            <person name="Nagai Y."/>
            <person name="Toyoda A."/>
            <person name="Suzuki Y."/>
            <person name="Arimoto A."/>
            <person name="Ishii H."/>
            <person name="Satoh N."/>
            <person name="Nishiyama T."/>
            <person name="Hasebe M."/>
            <person name="Maruyama T."/>
            <person name="Minagawa J."/>
            <person name="Obokata J."/>
            <person name="Shigenobu S."/>
        </authorList>
    </citation>
    <scope>NUCLEOTIDE SEQUENCE [LARGE SCALE GENOMIC DNA]</scope>
</reference>
<gene>
    <name evidence="2" type="ORF">PoB_000533600</name>
</gene>
<keyword evidence="3" id="KW-1185">Reference proteome</keyword>
<dbReference type="AlphaFoldDB" id="A0AAV3XV06"/>
<organism evidence="2 3">
    <name type="scientific">Plakobranchus ocellatus</name>
    <dbReference type="NCBI Taxonomy" id="259542"/>
    <lineage>
        <taxon>Eukaryota</taxon>
        <taxon>Metazoa</taxon>
        <taxon>Spiralia</taxon>
        <taxon>Lophotrochozoa</taxon>
        <taxon>Mollusca</taxon>
        <taxon>Gastropoda</taxon>
        <taxon>Heterobranchia</taxon>
        <taxon>Euthyneura</taxon>
        <taxon>Panpulmonata</taxon>
        <taxon>Sacoglossa</taxon>
        <taxon>Placobranchoidea</taxon>
        <taxon>Plakobranchidae</taxon>
        <taxon>Plakobranchus</taxon>
    </lineage>
</organism>
<evidence type="ECO:0000313" key="3">
    <source>
        <dbReference type="Proteomes" id="UP000735302"/>
    </source>
</evidence>
<comment type="caution">
    <text evidence="2">The sequence shown here is derived from an EMBL/GenBank/DDBJ whole genome shotgun (WGS) entry which is preliminary data.</text>
</comment>
<dbReference type="EMBL" id="BLXT01000616">
    <property type="protein sequence ID" value="GFN78830.1"/>
    <property type="molecule type" value="Genomic_DNA"/>
</dbReference>
<evidence type="ECO:0000313" key="2">
    <source>
        <dbReference type="EMBL" id="GFN78830.1"/>
    </source>
</evidence>